<evidence type="ECO:0000313" key="12">
    <source>
        <dbReference type="Proteomes" id="UP000183900"/>
    </source>
</evidence>
<keyword evidence="12" id="KW-1185">Reference proteome</keyword>
<dbReference type="GO" id="GO:0043093">
    <property type="term" value="P:FtsZ-dependent cytokinesis"/>
    <property type="evidence" value="ECO:0007669"/>
    <property type="project" value="UniProtKB-UniRule"/>
</dbReference>
<proteinExistence type="inferred from homology"/>
<evidence type="ECO:0000259" key="10">
    <source>
        <dbReference type="PROSITE" id="PS51779"/>
    </source>
</evidence>
<dbReference type="EMBL" id="CYHE01000001">
    <property type="protein sequence ID" value="CUA91970.1"/>
    <property type="molecule type" value="Genomic_DNA"/>
</dbReference>
<evidence type="ECO:0000256" key="6">
    <source>
        <dbReference type="ARBA" id="ARBA00022989"/>
    </source>
</evidence>
<dbReference type="AlphaFoldDB" id="A0A0K6HM21"/>
<dbReference type="PROSITE" id="PS51779">
    <property type="entry name" value="POTRA"/>
    <property type="match status" value="1"/>
</dbReference>
<reference evidence="12" key="1">
    <citation type="submission" date="2015-08" db="EMBL/GenBank/DDBJ databases">
        <authorList>
            <person name="Varghese N."/>
        </authorList>
    </citation>
    <scope>NUCLEOTIDE SEQUENCE [LARGE SCALE GENOMIC DNA]</scope>
    <source>
        <strain evidence="12">DSM 23407</strain>
    </source>
</reference>
<keyword evidence="3 9" id="KW-0997">Cell inner membrane</keyword>
<dbReference type="PANTHER" id="PTHR35851">
    <property type="entry name" value="CELL DIVISION PROTEIN FTSQ"/>
    <property type="match status" value="1"/>
</dbReference>
<dbReference type="Proteomes" id="UP000183900">
    <property type="component" value="Unassembled WGS sequence"/>
</dbReference>
<dbReference type="Gene3D" id="3.40.50.11690">
    <property type="entry name" value="Cell division protein FtsQ/DivIB"/>
    <property type="match status" value="1"/>
</dbReference>
<organism evidence="11 12">
    <name type="scientific">Pannonibacter indicus</name>
    <dbReference type="NCBI Taxonomy" id="466044"/>
    <lineage>
        <taxon>Bacteria</taxon>
        <taxon>Pseudomonadati</taxon>
        <taxon>Pseudomonadota</taxon>
        <taxon>Alphaproteobacteria</taxon>
        <taxon>Hyphomicrobiales</taxon>
        <taxon>Stappiaceae</taxon>
        <taxon>Pannonibacter</taxon>
    </lineage>
</organism>
<dbReference type="GO" id="GO:0032153">
    <property type="term" value="C:cell division site"/>
    <property type="evidence" value="ECO:0007669"/>
    <property type="project" value="UniProtKB-UniRule"/>
</dbReference>
<dbReference type="InterPro" id="IPR045335">
    <property type="entry name" value="FtsQ_C_sf"/>
</dbReference>
<dbReference type="Pfam" id="PF08478">
    <property type="entry name" value="POTRA_1"/>
    <property type="match status" value="1"/>
</dbReference>
<keyword evidence="7 9" id="KW-0472">Membrane</keyword>
<keyword evidence="8 9" id="KW-0131">Cell cycle</keyword>
<name>A0A0K6HM21_9HYPH</name>
<dbReference type="GO" id="GO:0090529">
    <property type="term" value="P:cell septum assembly"/>
    <property type="evidence" value="ECO:0007669"/>
    <property type="project" value="InterPro"/>
</dbReference>
<comment type="similarity">
    <text evidence="9">Belongs to the FtsQ/DivIB family. FtsQ subfamily.</text>
</comment>
<evidence type="ECO:0000256" key="5">
    <source>
        <dbReference type="ARBA" id="ARBA00022692"/>
    </source>
</evidence>
<evidence type="ECO:0000256" key="7">
    <source>
        <dbReference type="ARBA" id="ARBA00023136"/>
    </source>
</evidence>
<comment type="function">
    <text evidence="9">Essential cell division protein.</text>
</comment>
<dbReference type="InterPro" id="IPR034746">
    <property type="entry name" value="POTRA"/>
</dbReference>
<accession>A0A0K6HM21</accession>
<feature type="domain" description="POTRA" evidence="10">
    <location>
        <begin position="85"/>
        <end position="153"/>
    </location>
</feature>
<dbReference type="InterPro" id="IPR005548">
    <property type="entry name" value="Cell_div_FtsQ/DivIB_C"/>
</dbReference>
<evidence type="ECO:0000256" key="1">
    <source>
        <dbReference type="ARBA" id="ARBA00004370"/>
    </source>
</evidence>
<evidence type="ECO:0000256" key="4">
    <source>
        <dbReference type="ARBA" id="ARBA00022618"/>
    </source>
</evidence>
<dbReference type="InterPro" id="IPR026579">
    <property type="entry name" value="FtsQ"/>
</dbReference>
<evidence type="ECO:0000256" key="3">
    <source>
        <dbReference type="ARBA" id="ARBA00022519"/>
    </source>
</evidence>
<sequence>MLSLRRKAGMVSAYPLEAELAPRGRGVPRLRRRPVWRQAGWLADLPRWTGTVSAVAFLAATITYGVILGGHGRMVAQSLISAAGLGVETVKLSGQREVAEYQILDALGLEEGDSLVLFDADAARERLKQNPWVKSASVMKLYPNTVKVTIDEWVPYALWQRGNTVSIVTEQGEVITDDVDGRYANLLLVVNYGAQTRAGEILKALESEPELRPRVRAAYLIGQRRWDLMLENGITIRLPEEDPATALAALVKMDRESAILARDIAAIDLRLPDRVVVRLTDEAAQRRRDALDGNKKVARGGANT</sequence>
<keyword evidence="5 9" id="KW-0812">Transmembrane</keyword>
<keyword evidence="2 9" id="KW-1003">Cell membrane</keyword>
<evidence type="ECO:0000256" key="2">
    <source>
        <dbReference type="ARBA" id="ARBA00022475"/>
    </source>
</evidence>
<dbReference type="GO" id="GO:0005886">
    <property type="term" value="C:plasma membrane"/>
    <property type="evidence" value="ECO:0007669"/>
    <property type="project" value="UniProtKB-SubCell"/>
</dbReference>
<dbReference type="HAMAP" id="MF_00911">
    <property type="entry name" value="FtsQ_subfam"/>
    <property type="match status" value="1"/>
</dbReference>
<protein>
    <recommendedName>
        <fullName evidence="9">Cell division protein FtsQ</fullName>
    </recommendedName>
</protein>
<dbReference type="PANTHER" id="PTHR35851:SF1">
    <property type="entry name" value="CELL DIVISION PROTEIN FTSQ"/>
    <property type="match status" value="1"/>
</dbReference>
<keyword evidence="6 9" id="KW-1133">Transmembrane helix</keyword>
<evidence type="ECO:0000256" key="9">
    <source>
        <dbReference type="HAMAP-Rule" id="MF_00911"/>
    </source>
</evidence>
<evidence type="ECO:0000313" key="11">
    <source>
        <dbReference type="EMBL" id="CUA91970.1"/>
    </source>
</evidence>
<keyword evidence="4 9" id="KW-0132">Cell division</keyword>
<comment type="subcellular location">
    <subcellularLocation>
        <location evidence="9">Cell inner membrane</location>
        <topology evidence="9">Single-pass type II membrane protein</topology>
    </subcellularLocation>
    <subcellularLocation>
        <location evidence="1">Membrane</location>
    </subcellularLocation>
    <text evidence="9">Localizes to the division septum.</text>
</comment>
<dbReference type="Gene3D" id="3.10.20.310">
    <property type="entry name" value="membrane protein fhac"/>
    <property type="match status" value="1"/>
</dbReference>
<dbReference type="Pfam" id="PF03799">
    <property type="entry name" value="FtsQ_DivIB_C"/>
    <property type="match status" value="1"/>
</dbReference>
<dbReference type="InterPro" id="IPR013685">
    <property type="entry name" value="POTRA_FtsQ_type"/>
</dbReference>
<evidence type="ECO:0000256" key="8">
    <source>
        <dbReference type="ARBA" id="ARBA00023306"/>
    </source>
</evidence>
<gene>
    <name evidence="9" type="primary">ftsQ</name>
    <name evidence="11" type="ORF">Ga0061067_101202</name>
</gene>